<evidence type="ECO:0000313" key="3">
    <source>
        <dbReference type="Proteomes" id="UP000236655"/>
    </source>
</evidence>
<name>A0A2I7N6T6_9NEIS</name>
<gene>
    <name evidence="2" type="ORF">CUN60_07710</name>
</gene>
<evidence type="ECO:0000256" key="1">
    <source>
        <dbReference type="SAM" id="SignalP"/>
    </source>
</evidence>
<protein>
    <submittedName>
        <fullName evidence="2">Uncharacterized protein</fullName>
    </submittedName>
</protein>
<organism evidence="2 3">
    <name type="scientific">Aquella oligotrophica</name>
    <dbReference type="NCBI Taxonomy" id="2067065"/>
    <lineage>
        <taxon>Bacteria</taxon>
        <taxon>Pseudomonadati</taxon>
        <taxon>Pseudomonadota</taxon>
        <taxon>Betaproteobacteria</taxon>
        <taxon>Neisseriales</taxon>
        <taxon>Neisseriaceae</taxon>
        <taxon>Aquella</taxon>
    </lineage>
</organism>
<feature type="signal peptide" evidence="1">
    <location>
        <begin position="1"/>
        <end position="19"/>
    </location>
</feature>
<reference evidence="3" key="1">
    <citation type="submission" date="2017-11" db="EMBL/GenBank/DDBJ databases">
        <authorList>
            <person name="Chan K.G."/>
            <person name="Lee L.S."/>
        </authorList>
    </citation>
    <scope>NUCLEOTIDE SEQUENCE [LARGE SCALE GENOMIC DNA]</scope>
    <source>
        <strain evidence="3">DSM 100970</strain>
    </source>
</reference>
<evidence type="ECO:0000313" key="2">
    <source>
        <dbReference type="EMBL" id="AUR52187.1"/>
    </source>
</evidence>
<dbReference type="RefSeq" id="WP_102951483.1">
    <property type="nucleotide sequence ID" value="NZ_CP024847.1"/>
</dbReference>
<accession>A0A2I7N6T6</accession>
<keyword evidence="3" id="KW-1185">Reference proteome</keyword>
<feature type="chain" id="PRO_5014364434" evidence="1">
    <location>
        <begin position="20"/>
        <end position="63"/>
    </location>
</feature>
<dbReference type="KEGG" id="nba:CUN60_07710"/>
<keyword evidence="1" id="KW-0732">Signal</keyword>
<dbReference type="AlphaFoldDB" id="A0A2I7N6T6"/>
<proteinExistence type="predicted"/>
<sequence>MNKILISLIFSLGFSFANAATHGTHADGCKASSTNSLYAGKAKNMVRSELPFGPVGSFRGGLF</sequence>
<dbReference type="Proteomes" id="UP000236655">
    <property type="component" value="Chromosome"/>
</dbReference>
<dbReference type="EMBL" id="CP024847">
    <property type="protein sequence ID" value="AUR52187.1"/>
    <property type="molecule type" value="Genomic_DNA"/>
</dbReference>